<gene>
    <name evidence="2" type="ORF">HYPSUDRAFT_1067108</name>
</gene>
<dbReference type="OMA" id="MARYCAM"/>
<sequence>KASKVKGSNKNKETVAPDKKNLKVKPKDEEKFSADSKEAADNVKINWNSGLSETLIAAITDDPDIKQGLFPGPGAHVSTAKGGGKRKSHWQRKLAEILFAEHPEFSAAYAHSQKQKSSKLQGIWGERVRNRISKMISITRGYIKEMGTTGEGIRSAEDIDMSLDNAFVNKWKAIKSDCPWFWEMRDLIGERPNLVPAGIGNSSSTVDMSILEDGGESHEARASSTQPSERGGILYDSVAEDILDSDEDDLEPSGARSTFQESSDPPKAPTPERPRLKDTKHKTSDSSINDTSDKNSSKRATKKTKLEEFAAAAQAEEVTRQRELELAKAKVQSAAEVEVAREKAKVDARQCKKEERLMKNQLRLEKMRMKHERDMARYCAMPTMPQAVGVPAIGGEFSFQELGVEFGVGGEEIGTVDNTFLR</sequence>
<keyword evidence="3" id="KW-1185">Reference proteome</keyword>
<organism evidence="2 3">
    <name type="scientific">Hypholoma sublateritium (strain FD-334 SS-4)</name>
    <dbReference type="NCBI Taxonomy" id="945553"/>
    <lineage>
        <taxon>Eukaryota</taxon>
        <taxon>Fungi</taxon>
        <taxon>Dikarya</taxon>
        <taxon>Basidiomycota</taxon>
        <taxon>Agaricomycotina</taxon>
        <taxon>Agaricomycetes</taxon>
        <taxon>Agaricomycetidae</taxon>
        <taxon>Agaricales</taxon>
        <taxon>Agaricineae</taxon>
        <taxon>Strophariaceae</taxon>
        <taxon>Hypholoma</taxon>
    </lineage>
</organism>
<dbReference type="Proteomes" id="UP000054270">
    <property type="component" value="Unassembled WGS sequence"/>
</dbReference>
<feature type="compositionally biased region" description="Basic and acidic residues" evidence="1">
    <location>
        <begin position="10"/>
        <end position="39"/>
    </location>
</feature>
<dbReference type="EMBL" id="KN817529">
    <property type="protein sequence ID" value="KJA25909.1"/>
    <property type="molecule type" value="Genomic_DNA"/>
</dbReference>
<feature type="region of interest" description="Disordered" evidence="1">
    <location>
        <begin position="246"/>
        <end position="303"/>
    </location>
</feature>
<feature type="region of interest" description="Disordered" evidence="1">
    <location>
        <begin position="214"/>
        <end position="233"/>
    </location>
</feature>
<evidence type="ECO:0000256" key="1">
    <source>
        <dbReference type="SAM" id="MobiDB-lite"/>
    </source>
</evidence>
<protein>
    <submittedName>
        <fullName evidence="2">Uncharacterized protein</fullName>
    </submittedName>
</protein>
<feature type="non-terminal residue" evidence="2">
    <location>
        <position position="1"/>
    </location>
</feature>
<evidence type="ECO:0000313" key="3">
    <source>
        <dbReference type="Proteomes" id="UP000054270"/>
    </source>
</evidence>
<feature type="region of interest" description="Disordered" evidence="1">
    <location>
        <begin position="1"/>
        <end position="39"/>
    </location>
</feature>
<accession>A0A0D2P4R1</accession>
<name>A0A0D2P4R1_HYPSF</name>
<feature type="compositionally biased region" description="Basic and acidic residues" evidence="1">
    <location>
        <begin position="270"/>
        <end position="284"/>
    </location>
</feature>
<dbReference type="OrthoDB" id="3269701at2759"/>
<reference evidence="3" key="1">
    <citation type="submission" date="2014-04" db="EMBL/GenBank/DDBJ databases">
        <title>Evolutionary Origins and Diversification of the Mycorrhizal Mutualists.</title>
        <authorList>
            <consortium name="DOE Joint Genome Institute"/>
            <consortium name="Mycorrhizal Genomics Consortium"/>
            <person name="Kohler A."/>
            <person name="Kuo A."/>
            <person name="Nagy L.G."/>
            <person name="Floudas D."/>
            <person name="Copeland A."/>
            <person name="Barry K.W."/>
            <person name="Cichocki N."/>
            <person name="Veneault-Fourrey C."/>
            <person name="LaButti K."/>
            <person name="Lindquist E.A."/>
            <person name="Lipzen A."/>
            <person name="Lundell T."/>
            <person name="Morin E."/>
            <person name="Murat C."/>
            <person name="Riley R."/>
            <person name="Ohm R."/>
            <person name="Sun H."/>
            <person name="Tunlid A."/>
            <person name="Henrissat B."/>
            <person name="Grigoriev I.V."/>
            <person name="Hibbett D.S."/>
            <person name="Martin F."/>
        </authorList>
    </citation>
    <scope>NUCLEOTIDE SEQUENCE [LARGE SCALE GENOMIC DNA]</scope>
    <source>
        <strain evidence="3">FD-334 SS-4</strain>
    </source>
</reference>
<proteinExistence type="predicted"/>
<evidence type="ECO:0000313" key="2">
    <source>
        <dbReference type="EMBL" id="KJA25909.1"/>
    </source>
</evidence>
<dbReference type="AlphaFoldDB" id="A0A0D2P4R1"/>